<dbReference type="InterPro" id="IPR014044">
    <property type="entry name" value="CAP_dom"/>
</dbReference>
<protein>
    <submittedName>
        <fullName evidence="3">Uncharacterized protein YkwD</fullName>
    </submittedName>
</protein>
<feature type="compositionally biased region" description="Low complexity" evidence="1">
    <location>
        <begin position="53"/>
        <end position="69"/>
    </location>
</feature>
<keyword evidence="4" id="KW-1185">Reference proteome</keyword>
<feature type="compositionally biased region" description="Pro residues" evidence="1">
    <location>
        <begin position="101"/>
        <end position="127"/>
    </location>
</feature>
<dbReference type="RefSeq" id="WP_106536542.1">
    <property type="nucleotide sequence ID" value="NZ_ML142899.1"/>
</dbReference>
<dbReference type="OrthoDB" id="68195at2"/>
<reference evidence="3 4" key="1">
    <citation type="submission" date="2018-03" db="EMBL/GenBank/DDBJ databases">
        <title>Genomic Encyclopedia of Archaeal and Bacterial Type Strains, Phase II (KMG-II): from individual species to whole genera.</title>
        <authorList>
            <person name="Goeker M."/>
        </authorList>
    </citation>
    <scope>NUCLEOTIDE SEQUENCE [LARGE SCALE GENOMIC DNA]</scope>
    <source>
        <strain evidence="3 4">DSM 45211</strain>
    </source>
</reference>
<dbReference type="Gene3D" id="3.40.33.10">
    <property type="entry name" value="CAP"/>
    <property type="match status" value="1"/>
</dbReference>
<dbReference type="AlphaFoldDB" id="A0A2P8E779"/>
<dbReference type="PANTHER" id="PTHR31157:SF1">
    <property type="entry name" value="SCP DOMAIN-CONTAINING PROTEIN"/>
    <property type="match status" value="1"/>
</dbReference>
<dbReference type="InterPro" id="IPR035940">
    <property type="entry name" value="CAP_sf"/>
</dbReference>
<feature type="compositionally biased region" description="Pro residues" evidence="1">
    <location>
        <begin position="135"/>
        <end position="161"/>
    </location>
</feature>
<dbReference type="EMBL" id="PYGE01000004">
    <property type="protein sequence ID" value="PSL05288.1"/>
    <property type="molecule type" value="Genomic_DNA"/>
</dbReference>
<evidence type="ECO:0000313" key="4">
    <source>
        <dbReference type="Proteomes" id="UP000243528"/>
    </source>
</evidence>
<dbReference type="SUPFAM" id="SSF55797">
    <property type="entry name" value="PR-1-like"/>
    <property type="match status" value="1"/>
</dbReference>
<feature type="compositionally biased region" description="Acidic residues" evidence="1">
    <location>
        <begin position="162"/>
        <end position="172"/>
    </location>
</feature>
<comment type="caution">
    <text evidence="3">The sequence shown here is derived from an EMBL/GenBank/DDBJ whole genome shotgun (WGS) entry which is preliminary data.</text>
</comment>
<organism evidence="3 4">
    <name type="scientific">Haloactinopolyspora alba</name>
    <dbReference type="NCBI Taxonomy" id="648780"/>
    <lineage>
        <taxon>Bacteria</taxon>
        <taxon>Bacillati</taxon>
        <taxon>Actinomycetota</taxon>
        <taxon>Actinomycetes</taxon>
        <taxon>Jiangellales</taxon>
        <taxon>Jiangellaceae</taxon>
        <taxon>Haloactinopolyspora</taxon>
    </lineage>
</organism>
<feature type="compositionally biased region" description="Acidic residues" evidence="1">
    <location>
        <begin position="90"/>
        <end position="100"/>
    </location>
</feature>
<name>A0A2P8E779_9ACTN</name>
<evidence type="ECO:0000256" key="1">
    <source>
        <dbReference type="SAM" id="MobiDB-lite"/>
    </source>
</evidence>
<gene>
    <name evidence="3" type="ORF">CLV30_104154</name>
</gene>
<feature type="region of interest" description="Disordered" evidence="1">
    <location>
        <begin position="36"/>
        <end position="182"/>
    </location>
</feature>
<evidence type="ECO:0000313" key="3">
    <source>
        <dbReference type="EMBL" id="PSL05288.1"/>
    </source>
</evidence>
<proteinExistence type="predicted"/>
<dbReference type="Proteomes" id="UP000243528">
    <property type="component" value="Unassembled WGS sequence"/>
</dbReference>
<dbReference type="PANTHER" id="PTHR31157">
    <property type="entry name" value="SCP DOMAIN-CONTAINING PROTEIN"/>
    <property type="match status" value="1"/>
</dbReference>
<dbReference type="Pfam" id="PF00188">
    <property type="entry name" value="CAP"/>
    <property type="match status" value="1"/>
</dbReference>
<evidence type="ECO:0000259" key="2">
    <source>
        <dbReference type="Pfam" id="PF00188"/>
    </source>
</evidence>
<feature type="domain" description="SCP" evidence="2">
    <location>
        <begin position="191"/>
        <end position="295"/>
    </location>
</feature>
<sequence length="308" mass="31632">MRLSALTLAPVVAAGAYVVLTDETPTSAGIVYAGVDSTTSGTDPATPDPTMNGTPSAPTPGTSPTGEASRTPGPGGGGGSESDAPSSDPAGEDGEPDSPPDDPATPEVPPTPSTPGTPPVSRPPSPDDPVTSDPENPPSDPTQPSEPPDPTRPPDPTQPPDETPDDPIEPPEPDPTVSLPPDLTGAERELVEATNAERASAGCPDLRVDGALTSAARKHSTDMRNRLYVSHVSPDGSTPADRATEAGFDGAVGETIRYGAWDAERVVDRWMSHPDDRSKLLDCSYTSIGVGRESGLLGTWWTQVLGRA</sequence>
<accession>A0A2P8E779</accession>
<dbReference type="CDD" id="cd05379">
    <property type="entry name" value="CAP_bacterial"/>
    <property type="match status" value="1"/>
</dbReference>